<accession>A0A9W6V409</accession>
<dbReference type="EMBL" id="BSSA01000043">
    <property type="protein sequence ID" value="GLW74974.1"/>
    <property type="molecule type" value="Genomic_DNA"/>
</dbReference>
<comment type="caution">
    <text evidence="3">The sequence shown here is derived from an EMBL/GenBank/DDBJ whole genome shotgun (WGS) entry which is preliminary data.</text>
</comment>
<dbReference type="AlphaFoldDB" id="A0A9W6V409"/>
<evidence type="ECO:0000313" key="4">
    <source>
        <dbReference type="Proteomes" id="UP001165041"/>
    </source>
</evidence>
<gene>
    <name evidence="3" type="ORF">Kpho02_72710</name>
</gene>
<keyword evidence="2" id="KW-1133">Transmembrane helix</keyword>
<name>A0A9W6V409_9ACTN</name>
<reference evidence="3" key="1">
    <citation type="submission" date="2023-02" db="EMBL/GenBank/DDBJ databases">
        <title>Kitasatospora phosalacinea NBRC 14627.</title>
        <authorList>
            <person name="Ichikawa N."/>
            <person name="Sato H."/>
            <person name="Tonouchi N."/>
        </authorList>
    </citation>
    <scope>NUCLEOTIDE SEQUENCE</scope>
    <source>
        <strain evidence="3">NBRC 14627</strain>
    </source>
</reference>
<sequence>MKSSGLTGVEIAAAVGRNKSTVTRWKNGDNLPPDEFVDAFLNMVEGKIGTPLADEVRERTHSLYRAAFTADEFHDLSLKKVPPIEALRQSNPSVPEAVLQQQRHTLLSVIHSAIRSKLDANAQRGRVNAELSRRYYEIAYLREHLERLRQAGQPTAETEEQLRQTGVRAAQLEEDRRAVSLAVDQAHQMFLSLAERPAEENSDEYRLMRARLRQEVEHPRQPWWPHPPAAAPAGPGFVPAGPPLAPPPPARTSHRLLRVTVGALVAAVVVLAVAVAVIATRSNGADGSGSAAAPTATVTVQPSAPAEGGTAPHTSAPPPSPTDAAADAEGWKVAYQDVKLTLGVSSQCDLWGADFETPSARPVEAPFGTGDLIVQECGLNNIVVVQARGWGKSAAQKPSPDQCLQDVERQGLPSETDSRQLATGTGYCLLTARGSLIWFKVVSNSTSTTGKGIVLQVTRWDST</sequence>
<protein>
    <recommendedName>
        <fullName evidence="5">HTH cro/C1-type domain-containing protein</fullName>
    </recommendedName>
</protein>
<dbReference type="InterPro" id="IPR001387">
    <property type="entry name" value="Cro/C1-type_HTH"/>
</dbReference>
<evidence type="ECO:0000256" key="2">
    <source>
        <dbReference type="SAM" id="Phobius"/>
    </source>
</evidence>
<evidence type="ECO:0008006" key="5">
    <source>
        <dbReference type="Google" id="ProtNLM"/>
    </source>
</evidence>
<evidence type="ECO:0000256" key="1">
    <source>
        <dbReference type="SAM" id="MobiDB-lite"/>
    </source>
</evidence>
<dbReference type="CDD" id="cd00093">
    <property type="entry name" value="HTH_XRE"/>
    <property type="match status" value="1"/>
</dbReference>
<feature type="compositionally biased region" description="Low complexity" evidence="1">
    <location>
        <begin position="283"/>
        <end position="314"/>
    </location>
</feature>
<organism evidence="3 4">
    <name type="scientific">Kitasatospora phosalacinea</name>
    <dbReference type="NCBI Taxonomy" id="2065"/>
    <lineage>
        <taxon>Bacteria</taxon>
        <taxon>Bacillati</taxon>
        <taxon>Actinomycetota</taxon>
        <taxon>Actinomycetes</taxon>
        <taxon>Kitasatosporales</taxon>
        <taxon>Streptomycetaceae</taxon>
        <taxon>Kitasatospora</taxon>
    </lineage>
</organism>
<feature type="region of interest" description="Disordered" evidence="1">
    <location>
        <begin position="219"/>
        <end position="249"/>
    </location>
</feature>
<feature type="region of interest" description="Disordered" evidence="1">
    <location>
        <begin position="283"/>
        <end position="326"/>
    </location>
</feature>
<keyword evidence="2" id="KW-0812">Transmembrane</keyword>
<feature type="compositionally biased region" description="Pro residues" evidence="1">
    <location>
        <begin position="240"/>
        <end position="249"/>
    </location>
</feature>
<feature type="transmembrane region" description="Helical" evidence="2">
    <location>
        <begin position="256"/>
        <end position="279"/>
    </location>
</feature>
<dbReference type="Proteomes" id="UP001165041">
    <property type="component" value="Unassembled WGS sequence"/>
</dbReference>
<evidence type="ECO:0000313" key="3">
    <source>
        <dbReference type="EMBL" id="GLW74974.1"/>
    </source>
</evidence>
<proteinExistence type="predicted"/>
<keyword evidence="2" id="KW-0472">Membrane</keyword>